<evidence type="ECO:0000313" key="3">
    <source>
        <dbReference type="Proteomes" id="UP000295192"/>
    </source>
</evidence>
<reference evidence="2 3" key="1">
    <citation type="journal article" date="2019" name="J. Hered.">
        <title>An Improved Genome Assembly for Drosophila navojoa, the Basal Species in the mojavensis Cluster.</title>
        <authorList>
            <person name="Vanderlinde T."/>
            <person name="Dupim E.G."/>
            <person name="Nazario-Yepiz N.O."/>
            <person name="Carvalho A.B."/>
        </authorList>
    </citation>
    <scope>NUCLEOTIDE SEQUENCE [LARGE SCALE GENOMIC DNA]</scope>
    <source>
        <strain evidence="2">Navoj_Jal97</strain>
        <tissue evidence="2">Whole organism</tissue>
    </source>
</reference>
<organism evidence="2 3">
    <name type="scientific">Drosophila navojoa</name>
    <name type="common">Fruit fly</name>
    <dbReference type="NCBI Taxonomy" id="7232"/>
    <lineage>
        <taxon>Eukaryota</taxon>
        <taxon>Metazoa</taxon>
        <taxon>Ecdysozoa</taxon>
        <taxon>Arthropoda</taxon>
        <taxon>Hexapoda</taxon>
        <taxon>Insecta</taxon>
        <taxon>Pterygota</taxon>
        <taxon>Neoptera</taxon>
        <taxon>Endopterygota</taxon>
        <taxon>Diptera</taxon>
        <taxon>Brachycera</taxon>
        <taxon>Muscomorpha</taxon>
        <taxon>Ephydroidea</taxon>
        <taxon>Drosophilidae</taxon>
        <taxon>Drosophila</taxon>
    </lineage>
</organism>
<accession>A0A484ARV4</accession>
<protein>
    <submittedName>
        <fullName evidence="2">Uncharacterized protein</fullName>
    </submittedName>
</protein>
<dbReference type="AlphaFoldDB" id="A0A484ARV4"/>
<keyword evidence="3" id="KW-1185">Reference proteome</keyword>
<feature type="region of interest" description="Disordered" evidence="1">
    <location>
        <begin position="1"/>
        <end position="48"/>
    </location>
</feature>
<name>A0A484ARV4_DRONA</name>
<dbReference type="EMBL" id="LSRL02004934">
    <property type="protein sequence ID" value="TDG38331.1"/>
    <property type="molecule type" value="Genomic_DNA"/>
</dbReference>
<comment type="caution">
    <text evidence="2">The sequence shown here is derived from an EMBL/GenBank/DDBJ whole genome shotgun (WGS) entry which is preliminary data.</text>
</comment>
<gene>
    <name evidence="2" type="ORF">AWZ03_015247</name>
</gene>
<evidence type="ECO:0000256" key="1">
    <source>
        <dbReference type="SAM" id="MobiDB-lite"/>
    </source>
</evidence>
<proteinExistence type="predicted"/>
<feature type="non-terminal residue" evidence="2">
    <location>
        <position position="1"/>
    </location>
</feature>
<sequence>SDSMPRLDAPCTSTGNIATDDLGPSFGAGPRATPPDSTPRASQSYPLHQPLVLRVPPIQWRRSLY</sequence>
<dbReference type="Proteomes" id="UP000295192">
    <property type="component" value="Unassembled WGS sequence"/>
</dbReference>
<evidence type="ECO:0000313" key="2">
    <source>
        <dbReference type="EMBL" id="TDG38331.1"/>
    </source>
</evidence>